<proteinExistence type="predicted"/>
<evidence type="ECO:0000313" key="2">
    <source>
        <dbReference type="Proteomes" id="UP001224775"/>
    </source>
</evidence>
<name>A0AAD8YJ58_9STRA</name>
<dbReference type="Proteomes" id="UP001224775">
    <property type="component" value="Unassembled WGS sequence"/>
</dbReference>
<comment type="caution">
    <text evidence="1">The sequence shown here is derived from an EMBL/GenBank/DDBJ whole genome shotgun (WGS) entry which is preliminary data.</text>
</comment>
<gene>
    <name evidence="1" type="ORF">QTG54_003924</name>
</gene>
<keyword evidence="2" id="KW-1185">Reference proteome</keyword>
<dbReference type="EMBL" id="JATAAI010000005">
    <property type="protein sequence ID" value="KAK1746000.1"/>
    <property type="molecule type" value="Genomic_DNA"/>
</dbReference>
<accession>A0AAD8YJ58</accession>
<evidence type="ECO:0000313" key="1">
    <source>
        <dbReference type="EMBL" id="KAK1746000.1"/>
    </source>
</evidence>
<organism evidence="1 2">
    <name type="scientific">Skeletonema marinoi</name>
    <dbReference type="NCBI Taxonomy" id="267567"/>
    <lineage>
        <taxon>Eukaryota</taxon>
        <taxon>Sar</taxon>
        <taxon>Stramenopiles</taxon>
        <taxon>Ochrophyta</taxon>
        <taxon>Bacillariophyta</taxon>
        <taxon>Coscinodiscophyceae</taxon>
        <taxon>Thalassiosirophycidae</taxon>
        <taxon>Thalassiosirales</taxon>
        <taxon>Skeletonemataceae</taxon>
        <taxon>Skeletonema</taxon>
        <taxon>Skeletonema marinoi-dohrnii complex</taxon>
    </lineage>
</organism>
<dbReference type="AlphaFoldDB" id="A0AAD8YJ58"/>
<protein>
    <submittedName>
        <fullName evidence="1">Uncharacterized protein</fullName>
    </submittedName>
</protein>
<sequence length="181" mass="21051">MDTDLDLETECQQHIWMPTSLTKQVISHMFTWTDPPIPIEELNRKAESLATRFEYVKEKDRVDVFSFLQLLMNVHAGQIKKQTTLLRVLFETASKDDDVLVDTEKLLSLRELHDILKAVYEPITVRETTHLYRDAYDMLVAKTSIGYAPPGITFDSFLFAAKRRGLFTQIRRSRQKGETEL</sequence>
<reference evidence="1" key="1">
    <citation type="submission" date="2023-06" db="EMBL/GenBank/DDBJ databases">
        <title>Survivors Of The Sea: Transcriptome response of Skeletonema marinoi to long-term dormancy.</title>
        <authorList>
            <person name="Pinder M.I.M."/>
            <person name="Kourtchenko O."/>
            <person name="Robertson E.K."/>
            <person name="Larsson T."/>
            <person name="Maumus F."/>
            <person name="Osuna-Cruz C.M."/>
            <person name="Vancaester E."/>
            <person name="Stenow R."/>
            <person name="Vandepoele K."/>
            <person name="Ploug H."/>
            <person name="Bruchert V."/>
            <person name="Godhe A."/>
            <person name="Topel M."/>
        </authorList>
    </citation>
    <scope>NUCLEOTIDE SEQUENCE</scope>
    <source>
        <strain evidence="1">R05AC</strain>
    </source>
</reference>